<evidence type="ECO:0000313" key="5">
    <source>
        <dbReference type="Proteomes" id="UP001431572"/>
    </source>
</evidence>
<accession>A0A8T7M972</accession>
<keyword evidence="5" id="KW-1185">Reference proteome</keyword>
<dbReference type="InterPro" id="IPR029058">
    <property type="entry name" value="AB_hydrolase_fold"/>
</dbReference>
<dbReference type="InterPro" id="IPR012908">
    <property type="entry name" value="PGAP1-ab_dom-like"/>
</dbReference>
<proteinExistence type="predicted"/>
<dbReference type="EMBL" id="JACATZ010000003">
    <property type="protein sequence ID" value="NWJ48553.1"/>
    <property type="molecule type" value="Genomic_DNA"/>
</dbReference>
<sequence length="384" mass="41938">MEQARLAELLQNFQSQCAAENNLCELSVAAGQPDMPIVVLVHGIGGNAKHWSDPLSLNVNDTWLFDLNSKPPKNTKGIATSLPYQPGAAKSWTQCLSENGFSYVNFSQCHPSDLLQYAVTELSAILSYLEKLVFQAIEQEVATNGGSIPPMIILCHSRGGLVTRATLKQLGNSGVPHLRKVISLCTPHQGSYMPKLSKDYNDTLHQNINFDILGNIKFPPPIQGFLDNVLEKNLNDVANKVREAISHSFGAPAMSAGFDELVPGSDMLNNLVQDEQPLPGVQYFGFTGTNPTFVNLFLCELGKVINILEVSSPHLLEFIGKVADSHQNYGNFKEMSEGDSAVAINSANWPPQFNAPQQNFHINHMQALIDSGLQNTVLGILKSN</sequence>
<dbReference type="SUPFAM" id="SSF53474">
    <property type="entry name" value="alpha/beta-Hydrolases"/>
    <property type="match status" value="1"/>
</dbReference>
<dbReference type="Gene3D" id="3.40.50.1820">
    <property type="entry name" value="alpha/beta hydrolase"/>
    <property type="match status" value="1"/>
</dbReference>
<dbReference type="Proteomes" id="UP000521676">
    <property type="component" value="Unassembled WGS sequence"/>
</dbReference>
<name>A0A8T7M972_9CHLR</name>
<protein>
    <recommendedName>
        <fullName evidence="1">GPI inositol-deacylase PGAP1-like alpha/beta domain-containing protein</fullName>
    </recommendedName>
</protein>
<dbReference type="GO" id="GO:0016788">
    <property type="term" value="F:hydrolase activity, acting on ester bonds"/>
    <property type="evidence" value="ECO:0007669"/>
    <property type="project" value="InterPro"/>
</dbReference>
<gene>
    <name evidence="2" type="ORF">HXX08_22065</name>
    <name evidence="3" type="ORF">OZ401_004097</name>
</gene>
<dbReference type="EMBL" id="CP128400">
    <property type="protein sequence ID" value="WJW68484.1"/>
    <property type="molecule type" value="Genomic_DNA"/>
</dbReference>
<evidence type="ECO:0000313" key="3">
    <source>
        <dbReference type="EMBL" id="WJW68484.1"/>
    </source>
</evidence>
<dbReference type="Pfam" id="PF07819">
    <property type="entry name" value="PGAP1"/>
    <property type="match status" value="1"/>
</dbReference>
<evidence type="ECO:0000313" key="2">
    <source>
        <dbReference type="EMBL" id="NWJ48553.1"/>
    </source>
</evidence>
<dbReference type="AlphaFoldDB" id="A0A8T7M972"/>
<evidence type="ECO:0000259" key="1">
    <source>
        <dbReference type="Pfam" id="PF07819"/>
    </source>
</evidence>
<feature type="domain" description="GPI inositol-deacylase PGAP1-like alpha/beta" evidence="1">
    <location>
        <begin position="38"/>
        <end position="193"/>
    </location>
</feature>
<evidence type="ECO:0000313" key="4">
    <source>
        <dbReference type="Proteomes" id="UP000521676"/>
    </source>
</evidence>
<reference evidence="2 4" key="1">
    <citation type="submission" date="2020-06" db="EMBL/GenBank/DDBJ databases">
        <title>Anoxygenic phototrophic Chloroflexota member uses a Type I reaction center.</title>
        <authorList>
            <person name="Tsuji J.M."/>
            <person name="Shaw N.A."/>
            <person name="Nagashima S."/>
            <person name="Venkiteswaran J."/>
            <person name="Schiff S.L."/>
            <person name="Hanada S."/>
            <person name="Tank M."/>
            <person name="Neufeld J.D."/>
        </authorList>
    </citation>
    <scope>NUCLEOTIDE SEQUENCE [LARGE SCALE GENOMIC DNA]</scope>
    <source>
        <strain evidence="2">L227-S17</strain>
    </source>
</reference>
<reference evidence="3" key="2">
    <citation type="journal article" date="2024" name="Nature">
        <title>Anoxygenic phototroph of the Chloroflexota uses a type I reaction centre.</title>
        <authorList>
            <person name="Tsuji J.M."/>
            <person name="Shaw N.A."/>
            <person name="Nagashima S."/>
            <person name="Venkiteswaran J.J."/>
            <person name="Schiff S.L."/>
            <person name="Watanabe T."/>
            <person name="Fukui M."/>
            <person name="Hanada S."/>
            <person name="Tank M."/>
            <person name="Neufeld J.D."/>
        </authorList>
    </citation>
    <scope>NUCLEOTIDE SEQUENCE</scope>
    <source>
        <strain evidence="3">L227-S17</strain>
    </source>
</reference>
<dbReference type="Proteomes" id="UP001431572">
    <property type="component" value="Chromosome 2"/>
</dbReference>
<dbReference type="RefSeq" id="WP_341470389.1">
    <property type="nucleotide sequence ID" value="NZ_CP128400.1"/>
</dbReference>
<organism evidence="2 4">
    <name type="scientific">Candidatus Chlorohelix allophototropha</name>
    <dbReference type="NCBI Taxonomy" id="3003348"/>
    <lineage>
        <taxon>Bacteria</taxon>
        <taxon>Bacillati</taxon>
        <taxon>Chloroflexota</taxon>
        <taxon>Chloroflexia</taxon>
        <taxon>Candidatus Chloroheliales</taxon>
        <taxon>Candidatus Chloroheliaceae</taxon>
        <taxon>Candidatus Chlorohelix</taxon>
    </lineage>
</organism>